<protein>
    <recommendedName>
        <fullName evidence="6">TPM domain-containing protein</fullName>
    </recommendedName>
</protein>
<dbReference type="EMBL" id="JAPDDP010000042">
    <property type="protein sequence ID" value="MDA0182839.1"/>
    <property type="molecule type" value="Genomic_DNA"/>
</dbReference>
<feature type="region of interest" description="Disordered" evidence="1">
    <location>
        <begin position="217"/>
        <end position="239"/>
    </location>
</feature>
<feature type="signal peptide" evidence="3">
    <location>
        <begin position="1"/>
        <end position="24"/>
    </location>
</feature>
<keyword evidence="2" id="KW-0472">Membrane</keyword>
<sequence length="380" mass="42202">MPRRLVVPAIALALVCSGGGNALAADRTDLFVAALKESPVYVSDSVSRRIDDADREALLRDVERMPFPTFVVVAPDLSSETIYGDDRLALLRDGLGRDGLYVVSDDRGSLVYLSAYGVQLPMRDHDIEQATYNDYDRDDPGIDKLRYALALARGEARMPRSERAVIPPDEGGPVPTPYREPEEDDERTSSAALGFSILGAFFAGVALSATGLERRYRRRRARGRRGKHATPAADTRTRAVDTHAKLAREIARKRAPDERAVDLEVAASMALDRQGKPIDDLGALVLAQRGREALAGKERERCFFDPRHSGWAKPTRWQSDRAMVEVPACKRCAQAVAAGRAPESAWDGDRPYWQRDTVWARTGFGTLRRDMRRALAEDRR</sequence>
<feature type="chain" id="PRO_5040948025" description="TPM domain-containing protein" evidence="3">
    <location>
        <begin position="25"/>
        <end position="380"/>
    </location>
</feature>
<evidence type="ECO:0008006" key="6">
    <source>
        <dbReference type="Google" id="ProtNLM"/>
    </source>
</evidence>
<accession>A0A9X3S909</accession>
<evidence type="ECO:0000313" key="5">
    <source>
        <dbReference type="Proteomes" id="UP001147653"/>
    </source>
</evidence>
<name>A0A9X3S909_9ACTN</name>
<evidence type="ECO:0000256" key="1">
    <source>
        <dbReference type="SAM" id="MobiDB-lite"/>
    </source>
</evidence>
<dbReference type="Proteomes" id="UP001147653">
    <property type="component" value="Unassembled WGS sequence"/>
</dbReference>
<evidence type="ECO:0000313" key="4">
    <source>
        <dbReference type="EMBL" id="MDA0182839.1"/>
    </source>
</evidence>
<comment type="caution">
    <text evidence="4">The sequence shown here is derived from an EMBL/GenBank/DDBJ whole genome shotgun (WGS) entry which is preliminary data.</text>
</comment>
<dbReference type="RefSeq" id="WP_270027222.1">
    <property type="nucleotide sequence ID" value="NZ_JAPDDP010000042.1"/>
</dbReference>
<feature type="transmembrane region" description="Helical" evidence="2">
    <location>
        <begin position="191"/>
        <end position="212"/>
    </location>
</feature>
<keyword evidence="5" id="KW-1185">Reference proteome</keyword>
<gene>
    <name evidence="4" type="ORF">OJ997_21180</name>
</gene>
<keyword evidence="2" id="KW-1133">Transmembrane helix</keyword>
<evidence type="ECO:0000256" key="3">
    <source>
        <dbReference type="SAM" id="SignalP"/>
    </source>
</evidence>
<keyword evidence="3" id="KW-0732">Signal</keyword>
<reference evidence="4" key="1">
    <citation type="submission" date="2022-10" db="EMBL/GenBank/DDBJ databases">
        <title>The WGS of Solirubrobacter phytolaccae KCTC 29190.</title>
        <authorList>
            <person name="Jiang Z."/>
        </authorList>
    </citation>
    <scope>NUCLEOTIDE SEQUENCE</scope>
    <source>
        <strain evidence="4">KCTC 29190</strain>
    </source>
</reference>
<evidence type="ECO:0000256" key="2">
    <source>
        <dbReference type="SAM" id="Phobius"/>
    </source>
</evidence>
<organism evidence="4 5">
    <name type="scientific">Solirubrobacter phytolaccae</name>
    <dbReference type="NCBI Taxonomy" id="1404360"/>
    <lineage>
        <taxon>Bacteria</taxon>
        <taxon>Bacillati</taxon>
        <taxon>Actinomycetota</taxon>
        <taxon>Thermoleophilia</taxon>
        <taxon>Solirubrobacterales</taxon>
        <taxon>Solirubrobacteraceae</taxon>
        <taxon>Solirubrobacter</taxon>
    </lineage>
</organism>
<feature type="compositionally biased region" description="Basic residues" evidence="1">
    <location>
        <begin position="217"/>
        <end position="228"/>
    </location>
</feature>
<keyword evidence="2" id="KW-0812">Transmembrane</keyword>
<dbReference type="AlphaFoldDB" id="A0A9X3S909"/>
<proteinExistence type="predicted"/>
<feature type="region of interest" description="Disordered" evidence="1">
    <location>
        <begin position="163"/>
        <end position="189"/>
    </location>
</feature>